<dbReference type="Gene3D" id="1.20.120.910">
    <property type="entry name" value="DksA, coiled-coil domain"/>
    <property type="match status" value="1"/>
</dbReference>
<evidence type="ECO:0000256" key="4">
    <source>
        <dbReference type="PROSITE-ProRule" id="PRU00510"/>
    </source>
</evidence>
<dbReference type="RefSeq" id="WP_144970084.1">
    <property type="nucleotide sequence ID" value="NZ_CP036289.1"/>
</dbReference>
<sequence length="90" mass="10273">MARTVAKCEICREWIDAERLEAVPGTRLCREHAEQINQYGGEFLTVAREDRTSKSGSLKINIGGVTTERVPNQKAMDQLRDDYEMQLDDD</sequence>
<protein>
    <submittedName>
        <fullName evidence="6">Prokaryotic dksA/traR C4-type zinc finger</fullName>
    </submittedName>
</protein>
<dbReference type="EMBL" id="CP036289">
    <property type="protein sequence ID" value="QDU73338.1"/>
    <property type="molecule type" value="Genomic_DNA"/>
</dbReference>
<dbReference type="Pfam" id="PF01258">
    <property type="entry name" value="zf-dskA_traR"/>
    <property type="match status" value="1"/>
</dbReference>
<gene>
    <name evidence="6" type="ORF">Pan97_03080</name>
</gene>
<dbReference type="InterPro" id="IPR000962">
    <property type="entry name" value="Znf_DskA_TraR"/>
</dbReference>
<keyword evidence="3" id="KW-0862">Zinc</keyword>
<dbReference type="PROSITE" id="PS51128">
    <property type="entry name" value="ZF_DKSA_2"/>
    <property type="match status" value="1"/>
</dbReference>
<reference evidence="7" key="1">
    <citation type="submission" date="2019-02" db="EMBL/GenBank/DDBJ databases">
        <title>Deep-cultivation of Planctomycetes and their phenomic and genomic characterization uncovers novel biology.</title>
        <authorList>
            <person name="Wiegand S."/>
            <person name="Jogler M."/>
            <person name="Boedeker C."/>
            <person name="Pinto D."/>
            <person name="Vollmers J."/>
            <person name="Rivas-Marin E."/>
            <person name="Kohn T."/>
            <person name="Peeters S.H."/>
            <person name="Heuer A."/>
            <person name="Rast P."/>
            <person name="Oberbeckmann S."/>
            <person name="Bunk B."/>
            <person name="Jeske O."/>
            <person name="Meyerdierks A."/>
            <person name="Storesund J.E."/>
            <person name="Kallscheuer N."/>
            <person name="Luecker S."/>
            <person name="Lage O.M."/>
            <person name="Pohl T."/>
            <person name="Merkel B.J."/>
            <person name="Hornburger P."/>
            <person name="Mueller R.-W."/>
            <person name="Bruemmer F."/>
            <person name="Labrenz M."/>
            <person name="Spormann A.M."/>
            <person name="Op den Camp H."/>
            <person name="Overmann J."/>
            <person name="Amann R."/>
            <person name="Jetten M.S.M."/>
            <person name="Mascher T."/>
            <person name="Medema M.H."/>
            <person name="Devos D.P."/>
            <person name="Kaster A.-K."/>
            <person name="Ovreas L."/>
            <person name="Rohde M."/>
            <person name="Galperin M.Y."/>
            <person name="Jogler C."/>
        </authorList>
    </citation>
    <scope>NUCLEOTIDE SEQUENCE [LARGE SCALE GENOMIC DNA]</scope>
    <source>
        <strain evidence="7">Pan97</strain>
    </source>
</reference>
<evidence type="ECO:0000313" key="7">
    <source>
        <dbReference type="Proteomes" id="UP000318626"/>
    </source>
</evidence>
<keyword evidence="7" id="KW-1185">Reference proteome</keyword>
<keyword evidence="1" id="KW-0479">Metal-binding</keyword>
<dbReference type="OrthoDB" id="1121111at2"/>
<keyword evidence="2" id="KW-0863">Zinc-finger</keyword>
<organism evidence="6 7">
    <name type="scientific">Bremerella volcania</name>
    <dbReference type="NCBI Taxonomy" id="2527984"/>
    <lineage>
        <taxon>Bacteria</taxon>
        <taxon>Pseudomonadati</taxon>
        <taxon>Planctomycetota</taxon>
        <taxon>Planctomycetia</taxon>
        <taxon>Pirellulales</taxon>
        <taxon>Pirellulaceae</taxon>
        <taxon>Bremerella</taxon>
    </lineage>
</organism>
<feature type="zinc finger region" description="dksA C4-type" evidence="4">
    <location>
        <begin position="8"/>
        <end position="32"/>
    </location>
</feature>
<evidence type="ECO:0000313" key="6">
    <source>
        <dbReference type="EMBL" id="QDU73338.1"/>
    </source>
</evidence>
<accession>A0A518C294</accession>
<evidence type="ECO:0000256" key="2">
    <source>
        <dbReference type="ARBA" id="ARBA00022771"/>
    </source>
</evidence>
<dbReference type="KEGG" id="bvo:Pan97_03080"/>
<dbReference type="Proteomes" id="UP000318626">
    <property type="component" value="Chromosome"/>
</dbReference>
<evidence type="ECO:0000259" key="5">
    <source>
        <dbReference type="Pfam" id="PF01258"/>
    </source>
</evidence>
<dbReference type="GO" id="GO:0008270">
    <property type="term" value="F:zinc ion binding"/>
    <property type="evidence" value="ECO:0007669"/>
    <property type="project" value="UniProtKB-KW"/>
</dbReference>
<evidence type="ECO:0000256" key="1">
    <source>
        <dbReference type="ARBA" id="ARBA00022723"/>
    </source>
</evidence>
<name>A0A518C294_9BACT</name>
<evidence type="ECO:0000256" key="3">
    <source>
        <dbReference type="ARBA" id="ARBA00022833"/>
    </source>
</evidence>
<dbReference type="SUPFAM" id="SSF57716">
    <property type="entry name" value="Glucocorticoid receptor-like (DNA-binding domain)"/>
    <property type="match status" value="1"/>
</dbReference>
<feature type="domain" description="Zinc finger DksA/TraR C4-type" evidence="5">
    <location>
        <begin position="4"/>
        <end position="31"/>
    </location>
</feature>
<dbReference type="AlphaFoldDB" id="A0A518C294"/>
<proteinExistence type="predicted"/>